<dbReference type="InterPro" id="IPR020846">
    <property type="entry name" value="MFS_dom"/>
</dbReference>
<feature type="transmembrane region" description="Helical" evidence="8">
    <location>
        <begin position="410"/>
        <end position="426"/>
    </location>
</feature>
<sequence>MPGSVNDQSSPEIRDGEKDVTSFPVDNDTLHETRPEDVKQPKHEQTDVQLGEKEKIDGAKVEKPFSIFTKREKWIIVGLAAFGGIFSPLTATIYFPAIPTIANAFGKSIELINITVTVYMIMQGLSPMVWGTIADRIGRRPIFVACLFILSLSCVGLALVPTDAYWLLVLLRAIQATGSASTIALGAGVVGDVSTPAERGSFFGLYTVGPMVGPSIGPIVGGALSGSLGWRAIFWFMCIAAGLCCVFIFLIFPETLRALVGDGSIPPPAYARAPIPILGRNREYVSKERPPRKRFQNPLLLFLIPEIIIPLISSAVVFAVLYGFTTPMSNLFKEAYPYLNETDIGLCYLANGGGMVFGSMFSGKLLDKDYQRLKLSLMKKAAADPERGINPEDVTKSENWPVEKARLRTLPIYLAVLVAVCCGYGWCLQEKVSIAGPLLLQILVGIIANSTLISVQTLIVDLAPTQSSAVTACNNVVRCAMGAALVSVVELILSGIGPGWTYVLFGGLVAAVTPLFFLIMHMGPKWRARRRVRAQNRGS</sequence>
<evidence type="ECO:0000256" key="8">
    <source>
        <dbReference type="SAM" id="Phobius"/>
    </source>
</evidence>
<accession>A0A165W8X1</accession>
<feature type="transmembrane region" description="Helical" evidence="8">
    <location>
        <begin position="109"/>
        <end position="130"/>
    </location>
</feature>
<evidence type="ECO:0000256" key="1">
    <source>
        <dbReference type="ARBA" id="ARBA00004141"/>
    </source>
</evidence>
<evidence type="ECO:0000256" key="3">
    <source>
        <dbReference type="ARBA" id="ARBA00022692"/>
    </source>
</evidence>
<dbReference type="FunFam" id="1.20.1250.20:FF:000172">
    <property type="entry name" value="MFS multidrug resistance transporter"/>
    <property type="match status" value="1"/>
</dbReference>
<evidence type="ECO:0000256" key="5">
    <source>
        <dbReference type="ARBA" id="ARBA00023136"/>
    </source>
</evidence>
<feature type="transmembrane region" description="Helical" evidence="8">
    <location>
        <begin position="438"/>
        <end position="463"/>
    </location>
</feature>
<dbReference type="GO" id="GO:0005886">
    <property type="term" value="C:plasma membrane"/>
    <property type="evidence" value="ECO:0007669"/>
    <property type="project" value="TreeGrafter"/>
</dbReference>
<feature type="compositionally biased region" description="Polar residues" evidence="7">
    <location>
        <begin position="1"/>
        <end position="11"/>
    </location>
</feature>
<feature type="transmembrane region" description="Helical" evidence="8">
    <location>
        <begin position="202"/>
        <end position="220"/>
    </location>
</feature>
<keyword evidence="5 8" id="KW-0472">Membrane</keyword>
<feature type="compositionally biased region" description="Basic and acidic residues" evidence="7">
    <location>
        <begin position="28"/>
        <end position="53"/>
    </location>
</feature>
<dbReference type="EMBL" id="KV425551">
    <property type="protein sequence ID" value="KZT30847.1"/>
    <property type="molecule type" value="Genomic_DNA"/>
</dbReference>
<feature type="transmembrane region" description="Helical" evidence="8">
    <location>
        <begin position="502"/>
        <end position="523"/>
    </location>
</feature>
<feature type="transmembrane region" description="Helical" evidence="8">
    <location>
        <begin position="142"/>
        <end position="160"/>
    </location>
</feature>
<name>A0A165W8X1_9AGAM</name>
<dbReference type="InterPro" id="IPR001958">
    <property type="entry name" value="Tet-R_TetA/multi-R_MdtG-like"/>
</dbReference>
<protein>
    <submittedName>
        <fullName evidence="10">MFS general substrate transporter</fullName>
    </submittedName>
</protein>
<keyword evidence="3 8" id="KW-0812">Transmembrane</keyword>
<dbReference type="InterPro" id="IPR011701">
    <property type="entry name" value="MFS"/>
</dbReference>
<feature type="region of interest" description="Disordered" evidence="7">
    <location>
        <begin position="1"/>
        <end position="53"/>
    </location>
</feature>
<feature type="transmembrane region" description="Helical" evidence="8">
    <location>
        <begin position="344"/>
        <end position="366"/>
    </location>
</feature>
<dbReference type="CDD" id="cd17323">
    <property type="entry name" value="MFS_Tpo1_MDR_like"/>
    <property type="match status" value="1"/>
</dbReference>
<dbReference type="Gene3D" id="1.20.1250.20">
    <property type="entry name" value="MFS general substrate transporter like domains"/>
    <property type="match status" value="1"/>
</dbReference>
<dbReference type="GO" id="GO:0015137">
    <property type="term" value="F:citrate transmembrane transporter activity"/>
    <property type="evidence" value="ECO:0007669"/>
    <property type="project" value="UniProtKB-ARBA"/>
</dbReference>
<evidence type="ECO:0000313" key="11">
    <source>
        <dbReference type="Proteomes" id="UP000076761"/>
    </source>
</evidence>
<feature type="transmembrane region" description="Helical" evidence="8">
    <location>
        <begin position="232"/>
        <end position="252"/>
    </location>
</feature>
<evidence type="ECO:0000256" key="7">
    <source>
        <dbReference type="SAM" id="MobiDB-lite"/>
    </source>
</evidence>
<dbReference type="PANTHER" id="PTHR23502">
    <property type="entry name" value="MAJOR FACILITATOR SUPERFAMILY"/>
    <property type="match status" value="1"/>
</dbReference>
<dbReference type="AlphaFoldDB" id="A0A165W8X1"/>
<evidence type="ECO:0000259" key="9">
    <source>
        <dbReference type="PROSITE" id="PS50850"/>
    </source>
</evidence>
<evidence type="ECO:0000256" key="2">
    <source>
        <dbReference type="ARBA" id="ARBA00022448"/>
    </source>
</evidence>
<dbReference type="SUPFAM" id="SSF103473">
    <property type="entry name" value="MFS general substrate transporter"/>
    <property type="match status" value="1"/>
</dbReference>
<organism evidence="10 11">
    <name type="scientific">Neolentinus lepideus HHB14362 ss-1</name>
    <dbReference type="NCBI Taxonomy" id="1314782"/>
    <lineage>
        <taxon>Eukaryota</taxon>
        <taxon>Fungi</taxon>
        <taxon>Dikarya</taxon>
        <taxon>Basidiomycota</taxon>
        <taxon>Agaricomycotina</taxon>
        <taxon>Agaricomycetes</taxon>
        <taxon>Gloeophyllales</taxon>
        <taxon>Gloeophyllaceae</taxon>
        <taxon>Neolentinus</taxon>
    </lineage>
</organism>
<dbReference type="Proteomes" id="UP000076761">
    <property type="component" value="Unassembled WGS sequence"/>
</dbReference>
<feature type="domain" description="Major facilitator superfamily (MFS) profile" evidence="9">
    <location>
        <begin position="76"/>
        <end position="525"/>
    </location>
</feature>
<dbReference type="InterPro" id="IPR036259">
    <property type="entry name" value="MFS_trans_sf"/>
</dbReference>
<dbReference type="InParanoid" id="A0A165W8X1"/>
<proteinExistence type="predicted"/>
<dbReference type="PANTHER" id="PTHR23502:SF51">
    <property type="entry name" value="QUINIDINE RESISTANCE PROTEIN 1-RELATED"/>
    <property type="match status" value="1"/>
</dbReference>
<dbReference type="PRINTS" id="PR01035">
    <property type="entry name" value="TCRTETA"/>
</dbReference>
<dbReference type="Pfam" id="PF07690">
    <property type="entry name" value="MFS_1"/>
    <property type="match status" value="1"/>
</dbReference>
<dbReference type="FunFam" id="1.20.1720.10:FF:000009">
    <property type="entry name" value="MFS multidrug transporter"/>
    <property type="match status" value="1"/>
</dbReference>
<evidence type="ECO:0000256" key="6">
    <source>
        <dbReference type="ARBA" id="ARBA00023180"/>
    </source>
</evidence>
<feature type="transmembrane region" description="Helical" evidence="8">
    <location>
        <begin position="74"/>
        <end position="97"/>
    </location>
</feature>
<comment type="subcellular location">
    <subcellularLocation>
        <location evidence="1">Membrane</location>
        <topology evidence="1">Multi-pass membrane protein</topology>
    </subcellularLocation>
</comment>
<feature type="transmembrane region" description="Helical" evidence="8">
    <location>
        <begin position="299"/>
        <end position="324"/>
    </location>
</feature>
<gene>
    <name evidence="10" type="ORF">NEOLEDRAFT_1105105</name>
</gene>
<dbReference type="STRING" id="1314782.A0A165W8X1"/>
<reference evidence="10 11" key="1">
    <citation type="journal article" date="2016" name="Mol. Biol. Evol.">
        <title>Comparative Genomics of Early-Diverging Mushroom-Forming Fungi Provides Insights into the Origins of Lignocellulose Decay Capabilities.</title>
        <authorList>
            <person name="Nagy L.G."/>
            <person name="Riley R."/>
            <person name="Tritt A."/>
            <person name="Adam C."/>
            <person name="Daum C."/>
            <person name="Floudas D."/>
            <person name="Sun H."/>
            <person name="Yadav J.S."/>
            <person name="Pangilinan J."/>
            <person name="Larsson K.H."/>
            <person name="Matsuura K."/>
            <person name="Barry K."/>
            <person name="Labutti K."/>
            <person name="Kuo R."/>
            <person name="Ohm R.A."/>
            <person name="Bhattacharya S.S."/>
            <person name="Shirouzu T."/>
            <person name="Yoshinaga Y."/>
            <person name="Martin F.M."/>
            <person name="Grigoriev I.V."/>
            <person name="Hibbett D.S."/>
        </authorList>
    </citation>
    <scope>NUCLEOTIDE SEQUENCE [LARGE SCALE GENOMIC DNA]</scope>
    <source>
        <strain evidence="10 11">HHB14362 ss-1</strain>
    </source>
</reference>
<dbReference type="GO" id="GO:0140115">
    <property type="term" value="P:export across plasma membrane"/>
    <property type="evidence" value="ECO:0007669"/>
    <property type="project" value="UniProtKB-ARBA"/>
</dbReference>
<keyword evidence="6" id="KW-0325">Glycoprotein</keyword>
<evidence type="ECO:0000313" key="10">
    <source>
        <dbReference type="EMBL" id="KZT30847.1"/>
    </source>
</evidence>
<keyword evidence="11" id="KW-1185">Reference proteome</keyword>
<dbReference type="PROSITE" id="PS50850">
    <property type="entry name" value="MFS"/>
    <property type="match status" value="1"/>
</dbReference>
<evidence type="ECO:0000256" key="4">
    <source>
        <dbReference type="ARBA" id="ARBA00022989"/>
    </source>
</evidence>
<dbReference type="OrthoDB" id="440553at2759"/>
<keyword evidence="2" id="KW-0813">Transport</keyword>
<keyword evidence="4 8" id="KW-1133">Transmembrane helix</keyword>
<feature type="transmembrane region" description="Helical" evidence="8">
    <location>
        <begin position="475"/>
        <end position="496"/>
    </location>
</feature>
<feature type="transmembrane region" description="Helical" evidence="8">
    <location>
        <begin position="166"/>
        <end position="190"/>
    </location>
</feature>